<reference evidence="1" key="2">
    <citation type="submission" date="2022-01" db="EMBL/GenBank/DDBJ databases">
        <authorList>
            <person name="Yamashiro T."/>
            <person name="Shiraishi A."/>
            <person name="Satake H."/>
            <person name="Nakayama K."/>
        </authorList>
    </citation>
    <scope>NUCLEOTIDE SEQUENCE</scope>
</reference>
<proteinExistence type="predicted"/>
<evidence type="ECO:0000313" key="1">
    <source>
        <dbReference type="EMBL" id="GJT25645.1"/>
    </source>
</evidence>
<comment type="caution">
    <text evidence="1">The sequence shown here is derived from an EMBL/GenBank/DDBJ whole genome shotgun (WGS) entry which is preliminary data.</text>
</comment>
<protein>
    <submittedName>
        <fullName evidence="1">Uncharacterized protein</fullName>
    </submittedName>
</protein>
<reference evidence="1" key="1">
    <citation type="journal article" date="2022" name="Int. J. Mol. Sci.">
        <title>Draft Genome of Tanacetum Coccineum: Genomic Comparison of Closely Related Tanacetum-Family Plants.</title>
        <authorList>
            <person name="Yamashiro T."/>
            <person name="Shiraishi A."/>
            <person name="Nakayama K."/>
            <person name="Satake H."/>
        </authorList>
    </citation>
    <scope>NUCLEOTIDE SEQUENCE</scope>
</reference>
<dbReference type="Proteomes" id="UP001151760">
    <property type="component" value="Unassembled WGS sequence"/>
</dbReference>
<dbReference type="EMBL" id="BQNB010014228">
    <property type="protein sequence ID" value="GJT25645.1"/>
    <property type="molecule type" value="Genomic_DNA"/>
</dbReference>
<organism evidence="1 2">
    <name type="scientific">Tanacetum coccineum</name>
    <dbReference type="NCBI Taxonomy" id="301880"/>
    <lineage>
        <taxon>Eukaryota</taxon>
        <taxon>Viridiplantae</taxon>
        <taxon>Streptophyta</taxon>
        <taxon>Embryophyta</taxon>
        <taxon>Tracheophyta</taxon>
        <taxon>Spermatophyta</taxon>
        <taxon>Magnoliopsida</taxon>
        <taxon>eudicotyledons</taxon>
        <taxon>Gunneridae</taxon>
        <taxon>Pentapetalae</taxon>
        <taxon>asterids</taxon>
        <taxon>campanulids</taxon>
        <taxon>Asterales</taxon>
        <taxon>Asteraceae</taxon>
        <taxon>Asteroideae</taxon>
        <taxon>Anthemideae</taxon>
        <taxon>Anthemidinae</taxon>
        <taxon>Tanacetum</taxon>
    </lineage>
</organism>
<gene>
    <name evidence="1" type="ORF">Tco_0895582</name>
</gene>
<evidence type="ECO:0000313" key="2">
    <source>
        <dbReference type="Proteomes" id="UP001151760"/>
    </source>
</evidence>
<accession>A0ABQ5CF06</accession>
<keyword evidence="2" id="KW-1185">Reference proteome</keyword>
<name>A0ABQ5CF06_9ASTR</name>
<sequence>MYILKDPSFFFSNDIGAPYYEEIGIINPIDHTTYYAEDVTIDAYPSLLLLRSVKVLSPKGSMGIKSILNRGFRKLSIQSKMIVPTSRFFPSATSTEYLVSTVDGTMPLKELNSAKVRLLSTRFHALAIITSFALTSGPSEVLSVHESHNLRDSKSLLGKLIEGNLLVLLVITQLE</sequence>